<accession>A0A822XEQ4</accession>
<name>A0A822XEQ4_NELNU</name>
<reference evidence="2 3" key="1">
    <citation type="journal article" date="2020" name="Mol. Biol. Evol.">
        <title>Distinct Expression and Methylation Patterns for Genes with Different Fates following a Single Whole-Genome Duplication in Flowering Plants.</title>
        <authorList>
            <person name="Shi T."/>
            <person name="Rahmani R.S."/>
            <person name="Gugger P.F."/>
            <person name="Wang M."/>
            <person name="Li H."/>
            <person name="Zhang Y."/>
            <person name="Li Z."/>
            <person name="Wang Q."/>
            <person name="Van de Peer Y."/>
            <person name="Marchal K."/>
            <person name="Chen J."/>
        </authorList>
    </citation>
    <scope>NUCLEOTIDE SEQUENCE [LARGE SCALE GENOMIC DNA]</scope>
    <source>
        <tissue evidence="2">Leaf</tissue>
    </source>
</reference>
<sequence length="117" mass="13104">MGAQLFDAESEAKIDDLIGRLRTHPRDRNPIPYVDYSSPINDLPLLLMQLTRFRCGVVSIGMAISKNIVDGQSTIHFINSWAKIARGEKLVNPPPVLDRTVLQARDNPGSPRFKHVD</sequence>
<dbReference type="EMBL" id="DUZY01000001">
    <property type="protein sequence ID" value="DAD18372.1"/>
    <property type="molecule type" value="Genomic_DNA"/>
</dbReference>
<comment type="caution">
    <text evidence="2">The sequence shown here is derived from an EMBL/GenBank/DDBJ whole genome shotgun (WGS) entry which is preliminary data.</text>
</comment>
<dbReference type="Gene3D" id="3.30.559.10">
    <property type="entry name" value="Chloramphenicol acetyltransferase-like domain"/>
    <property type="match status" value="1"/>
</dbReference>
<keyword evidence="3" id="KW-1185">Reference proteome</keyword>
<evidence type="ECO:0000313" key="2">
    <source>
        <dbReference type="EMBL" id="DAD18372.1"/>
    </source>
</evidence>
<evidence type="ECO:0000256" key="1">
    <source>
        <dbReference type="ARBA" id="ARBA00009861"/>
    </source>
</evidence>
<comment type="similarity">
    <text evidence="1">Belongs to the plant acyltransferase family.</text>
</comment>
<protein>
    <submittedName>
        <fullName evidence="2">Uncharacterized protein</fullName>
    </submittedName>
</protein>
<dbReference type="Pfam" id="PF02458">
    <property type="entry name" value="Transferase"/>
    <property type="match status" value="1"/>
</dbReference>
<dbReference type="InterPro" id="IPR023213">
    <property type="entry name" value="CAT-like_dom_sf"/>
</dbReference>
<evidence type="ECO:0000313" key="3">
    <source>
        <dbReference type="Proteomes" id="UP000607653"/>
    </source>
</evidence>
<proteinExistence type="inferred from homology"/>
<dbReference type="PANTHER" id="PTHR31642:SF324">
    <property type="entry name" value="SPERMIDINE HYDROXYCINNAMOYL TRANSFERASE"/>
    <property type="match status" value="1"/>
</dbReference>
<organism evidence="2 3">
    <name type="scientific">Nelumbo nucifera</name>
    <name type="common">Sacred lotus</name>
    <dbReference type="NCBI Taxonomy" id="4432"/>
    <lineage>
        <taxon>Eukaryota</taxon>
        <taxon>Viridiplantae</taxon>
        <taxon>Streptophyta</taxon>
        <taxon>Embryophyta</taxon>
        <taxon>Tracheophyta</taxon>
        <taxon>Spermatophyta</taxon>
        <taxon>Magnoliopsida</taxon>
        <taxon>Proteales</taxon>
        <taxon>Nelumbonaceae</taxon>
        <taxon>Nelumbo</taxon>
    </lineage>
</organism>
<dbReference type="InterPro" id="IPR050317">
    <property type="entry name" value="Plant_Fungal_Acyltransferase"/>
</dbReference>
<dbReference type="Proteomes" id="UP000607653">
    <property type="component" value="Unassembled WGS sequence"/>
</dbReference>
<gene>
    <name evidence="2" type="ORF">HUJ06_019835</name>
</gene>
<dbReference type="PANTHER" id="PTHR31642">
    <property type="entry name" value="TRICHOTHECENE 3-O-ACETYLTRANSFERASE"/>
    <property type="match status" value="1"/>
</dbReference>
<dbReference type="AlphaFoldDB" id="A0A822XEQ4"/>